<evidence type="ECO:0000259" key="3">
    <source>
        <dbReference type="PROSITE" id="PS51733"/>
    </source>
</evidence>
<dbReference type="STRING" id="947166.A0A1D1V778"/>
<dbReference type="Gene3D" id="3.30.930.10">
    <property type="entry name" value="Bira Bifunctional Protein, Domain 2"/>
    <property type="match status" value="1"/>
</dbReference>
<dbReference type="InterPro" id="IPR003142">
    <property type="entry name" value="BPL_C"/>
</dbReference>
<protein>
    <recommendedName>
        <fullName evidence="3">BPL/LPL catalytic domain-containing protein</fullName>
    </recommendedName>
</protein>
<dbReference type="GO" id="GO:0004077">
    <property type="term" value="F:biotin--[biotin carboxyl-carrier protein] ligase activity"/>
    <property type="evidence" value="ECO:0007669"/>
    <property type="project" value="InterPro"/>
</dbReference>
<keyword evidence="2" id="KW-0436">Ligase</keyword>
<evidence type="ECO:0000313" key="5">
    <source>
        <dbReference type="Proteomes" id="UP000186922"/>
    </source>
</evidence>
<evidence type="ECO:0000256" key="1">
    <source>
        <dbReference type="ARBA" id="ARBA00009934"/>
    </source>
</evidence>
<dbReference type="InterPro" id="IPR004408">
    <property type="entry name" value="Biotin_CoA_COase_ligase"/>
</dbReference>
<dbReference type="PANTHER" id="PTHR12835:SF5">
    <property type="entry name" value="BIOTIN--PROTEIN LIGASE"/>
    <property type="match status" value="1"/>
</dbReference>
<dbReference type="CDD" id="cd16442">
    <property type="entry name" value="BPL"/>
    <property type="match status" value="1"/>
</dbReference>
<evidence type="ECO:0000256" key="2">
    <source>
        <dbReference type="ARBA" id="ARBA00022598"/>
    </source>
</evidence>
<dbReference type="InterPro" id="IPR045864">
    <property type="entry name" value="aa-tRNA-synth_II/BPL/LPL"/>
</dbReference>
<dbReference type="SUPFAM" id="SSF55681">
    <property type="entry name" value="Class II aaRS and biotin synthetases"/>
    <property type="match status" value="1"/>
</dbReference>
<dbReference type="GO" id="GO:0005737">
    <property type="term" value="C:cytoplasm"/>
    <property type="evidence" value="ECO:0007669"/>
    <property type="project" value="TreeGrafter"/>
</dbReference>
<sequence>MENSSIKLLSRSKVIAPLIMDYMLSAGAQIRPDGALLFPVGSNKLTEEEVQDKQWMPVEIVPVEQEHSASPGSPEAATPVTHFNTSEYYRHLRTEALGQSVLYARQMRSTQDIVDRLASVLPEDIGVLVVAEQQTSGKGRSGNVWESPIGCAMFSFPLFISLSSKLGKSLTLLQHMVATACVLAVKNTSGYEDVDLRIKWPNDILTSNKVKVGGVLVTSTIFRQKACCGIGVGFNVTNSKPTLCLNDLIRQHNLSKSSNLETFTVEQFIARVLTEFEGLVKTFQQSGANALLPVYLQHWLHQDQQVEIKTEANCQTGQQSSLLKGTITGLDEYGFLQVKLADGKIQSVQSDGNRFDMMANLLSVRH</sequence>
<gene>
    <name evidence="4" type="primary">RvY_08048-1</name>
    <name evidence="4" type="synonym">RvY_08048.1</name>
    <name evidence="4" type="ORF">RvY_08048</name>
</gene>
<organism evidence="4 5">
    <name type="scientific">Ramazzottius varieornatus</name>
    <name type="common">Water bear</name>
    <name type="synonym">Tardigrade</name>
    <dbReference type="NCBI Taxonomy" id="947166"/>
    <lineage>
        <taxon>Eukaryota</taxon>
        <taxon>Metazoa</taxon>
        <taxon>Ecdysozoa</taxon>
        <taxon>Tardigrada</taxon>
        <taxon>Eutardigrada</taxon>
        <taxon>Parachela</taxon>
        <taxon>Hypsibioidea</taxon>
        <taxon>Ramazzottiidae</taxon>
        <taxon>Ramazzottius</taxon>
    </lineage>
</organism>
<dbReference type="NCBIfam" id="TIGR00121">
    <property type="entry name" value="birA_ligase"/>
    <property type="match status" value="1"/>
</dbReference>
<dbReference type="PROSITE" id="PS51733">
    <property type="entry name" value="BPL_LPL_CATALYTIC"/>
    <property type="match status" value="1"/>
</dbReference>
<dbReference type="PANTHER" id="PTHR12835">
    <property type="entry name" value="BIOTIN PROTEIN LIGASE"/>
    <property type="match status" value="1"/>
</dbReference>
<comment type="similarity">
    <text evidence="1">Belongs to the biotin--protein ligase family.</text>
</comment>
<keyword evidence="5" id="KW-1185">Reference proteome</keyword>
<dbReference type="Pfam" id="PF02237">
    <property type="entry name" value="BPL_C"/>
    <property type="match status" value="1"/>
</dbReference>
<dbReference type="InterPro" id="IPR004143">
    <property type="entry name" value="BPL_LPL_catalytic"/>
</dbReference>
<dbReference type="Proteomes" id="UP000186922">
    <property type="component" value="Unassembled WGS sequence"/>
</dbReference>
<proteinExistence type="inferred from homology"/>
<dbReference type="OrthoDB" id="10250105at2759"/>
<dbReference type="Pfam" id="PF03099">
    <property type="entry name" value="BPL_LplA_LipB"/>
    <property type="match status" value="1"/>
</dbReference>
<dbReference type="AlphaFoldDB" id="A0A1D1V778"/>
<name>A0A1D1V778_RAMVA</name>
<comment type="caution">
    <text evidence="4">The sequence shown here is derived from an EMBL/GenBank/DDBJ whole genome shotgun (WGS) entry which is preliminary data.</text>
</comment>
<feature type="domain" description="BPL/LPL catalytic" evidence="3">
    <location>
        <begin position="86"/>
        <end position="284"/>
    </location>
</feature>
<dbReference type="EMBL" id="BDGG01000003">
    <property type="protein sequence ID" value="GAU96625.1"/>
    <property type="molecule type" value="Genomic_DNA"/>
</dbReference>
<accession>A0A1D1V778</accession>
<evidence type="ECO:0000313" key="4">
    <source>
        <dbReference type="EMBL" id="GAU96625.1"/>
    </source>
</evidence>
<reference evidence="4 5" key="1">
    <citation type="journal article" date="2016" name="Nat. Commun.">
        <title>Extremotolerant tardigrade genome and improved radiotolerance of human cultured cells by tardigrade-unique protein.</title>
        <authorList>
            <person name="Hashimoto T."/>
            <person name="Horikawa D.D."/>
            <person name="Saito Y."/>
            <person name="Kuwahara H."/>
            <person name="Kozuka-Hata H."/>
            <person name="Shin-I T."/>
            <person name="Minakuchi Y."/>
            <person name="Ohishi K."/>
            <person name="Motoyama A."/>
            <person name="Aizu T."/>
            <person name="Enomoto A."/>
            <person name="Kondo K."/>
            <person name="Tanaka S."/>
            <person name="Hara Y."/>
            <person name="Koshikawa S."/>
            <person name="Sagara H."/>
            <person name="Miura T."/>
            <person name="Yokobori S."/>
            <person name="Miyagawa K."/>
            <person name="Suzuki Y."/>
            <person name="Kubo T."/>
            <person name="Oyama M."/>
            <person name="Kohara Y."/>
            <person name="Fujiyama A."/>
            <person name="Arakawa K."/>
            <person name="Katayama T."/>
            <person name="Toyoda A."/>
            <person name="Kunieda T."/>
        </authorList>
    </citation>
    <scope>NUCLEOTIDE SEQUENCE [LARGE SCALE GENOMIC DNA]</scope>
    <source>
        <strain evidence="4 5">YOKOZUNA-1</strain>
    </source>
</reference>